<keyword evidence="1" id="KW-0472">Membrane</keyword>
<dbReference type="AlphaFoldDB" id="A0A3B0SV23"/>
<reference evidence="2" key="1">
    <citation type="submission" date="2018-06" db="EMBL/GenBank/DDBJ databases">
        <authorList>
            <person name="Zhirakovskaya E."/>
        </authorList>
    </citation>
    <scope>NUCLEOTIDE SEQUENCE</scope>
</reference>
<dbReference type="GO" id="GO:0016020">
    <property type="term" value="C:membrane"/>
    <property type="evidence" value="ECO:0007669"/>
    <property type="project" value="InterPro"/>
</dbReference>
<feature type="transmembrane region" description="Helical" evidence="1">
    <location>
        <begin position="62"/>
        <end position="80"/>
    </location>
</feature>
<dbReference type="NCBIfam" id="TIGR00807">
    <property type="entry name" value="malonate_madL"/>
    <property type="match status" value="1"/>
</dbReference>
<dbReference type="EMBL" id="UOEJ01000133">
    <property type="protein sequence ID" value="VAW00354.1"/>
    <property type="molecule type" value="Genomic_DNA"/>
</dbReference>
<evidence type="ECO:0000256" key="1">
    <source>
        <dbReference type="SAM" id="Phobius"/>
    </source>
</evidence>
<name>A0A3B0SV23_9ZZZZ</name>
<keyword evidence="1" id="KW-1133">Transmembrane helix</keyword>
<dbReference type="InterPro" id="IPR004690">
    <property type="entry name" value="Maln_transptMadL"/>
</dbReference>
<keyword evidence="1" id="KW-0812">Transmembrane</keyword>
<feature type="transmembrane region" description="Helical" evidence="1">
    <location>
        <begin position="34"/>
        <end position="50"/>
    </location>
</feature>
<feature type="transmembrane region" description="Helical" evidence="1">
    <location>
        <begin position="86"/>
        <end position="109"/>
    </location>
</feature>
<dbReference type="Pfam" id="PF03817">
    <property type="entry name" value="MadL"/>
    <property type="match status" value="1"/>
</dbReference>
<protein>
    <submittedName>
        <fullName evidence="2">Malonate transporter, MadL subunit</fullName>
    </submittedName>
</protein>
<sequence>MVIYGVAILAACTLGGLFLGDLLGQVLNVKANVGGVGFAMLFLIILANLPKKLFNIDSMSRNGIAFWSSLYIPIIVAMAAKQDVVSAVAAGPVAIAAGFLAVAASFAMIPIMMSFVRNKDGGGDK</sequence>
<evidence type="ECO:0000313" key="2">
    <source>
        <dbReference type="EMBL" id="VAW00354.1"/>
    </source>
</evidence>
<organism evidence="2">
    <name type="scientific">hydrothermal vent metagenome</name>
    <dbReference type="NCBI Taxonomy" id="652676"/>
    <lineage>
        <taxon>unclassified sequences</taxon>
        <taxon>metagenomes</taxon>
        <taxon>ecological metagenomes</taxon>
    </lineage>
</organism>
<gene>
    <name evidence="2" type="ORF">MNBD_ALPHA01-403</name>
</gene>
<proteinExistence type="predicted"/>
<accession>A0A3B0SV23</accession>